<gene>
    <name evidence="3" type="ORF">G2W53_039113</name>
</gene>
<keyword evidence="2" id="KW-0812">Transmembrane</keyword>
<keyword evidence="4" id="KW-1185">Reference proteome</keyword>
<feature type="transmembrane region" description="Helical" evidence="2">
    <location>
        <begin position="15"/>
        <end position="39"/>
    </location>
</feature>
<dbReference type="AlphaFoldDB" id="A0A834SN74"/>
<comment type="caution">
    <text evidence="3">The sequence shown here is derived from an EMBL/GenBank/DDBJ whole genome shotgun (WGS) entry which is preliminary data.</text>
</comment>
<name>A0A834SN74_9FABA</name>
<accession>A0A834SN74</accession>
<organism evidence="3 4">
    <name type="scientific">Senna tora</name>
    <dbReference type="NCBI Taxonomy" id="362788"/>
    <lineage>
        <taxon>Eukaryota</taxon>
        <taxon>Viridiplantae</taxon>
        <taxon>Streptophyta</taxon>
        <taxon>Embryophyta</taxon>
        <taxon>Tracheophyta</taxon>
        <taxon>Spermatophyta</taxon>
        <taxon>Magnoliopsida</taxon>
        <taxon>eudicotyledons</taxon>
        <taxon>Gunneridae</taxon>
        <taxon>Pentapetalae</taxon>
        <taxon>rosids</taxon>
        <taxon>fabids</taxon>
        <taxon>Fabales</taxon>
        <taxon>Fabaceae</taxon>
        <taxon>Caesalpinioideae</taxon>
        <taxon>Cassia clade</taxon>
        <taxon>Senna</taxon>
    </lineage>
</organism>
<feature type="region of interest" description="Disordered" evidence="1">
    <location>
        <begin position="43"/>
        <end position="79"/>
    </location>
</feature>
<evidence type="ECO:0000256" key="2">
    <source>
        <dbReference type="SAM" id="Phobius"/>
    </source>
</evidence>
<keyword evidence="2" id="KW-1133">Transmembrane helix</keyword>
<evidence type="ECO:0000256" key="1">
    <source>
        <dbReference type="SAM" id="MobiDB-lite"/>
    </source>
</evidence>
<feature type="compositionally biased region" description="Basic and acidic residues" evidence="1">
    <location>
        <begin position="43"/>
        <end position="56"/>
    </location>
</feature>
<dbReference type="Proteomes" id="UP000634136">
    <property type="component" value="Unassembled WGS sequence"/>
</dbReference>
<sequence>MMDGTRHAKQPEVDIWIIGHDFCLFLLVLLFCTAFQALYHQNAPDEKEHENSRVEIETNPNKPPIIQNKTTKADYKTVN</sequence>
<dbReference type="EMBL" id="JAAIUW010000012">
    <property type="protein sequence ID" value="KAF7806952.1"/>
    <property type="molecule type" value="Genomic_DNA"/>
</dbReference>
<reference evidence="3" key="1">
    <citation type="submission" date="2020-09" db="EMBL/GenBank/DDBJ databases">
        <title>Genome-Enabled Discovery of Anthraquinone Biosynthesis in Senna tora.</title>
        <authorList>
            <person name="Kang S.-H."/>
            <person name="Pandey R.P."/>
            <person name="Lee C.-M."/>
            <person name="Sim J.-S."/>
            <person name="Jeong J.-T."/>
            <person name="Choi B.-S."/>
            <person name="Jung M."/>
            <person name="Ginzburg D."/>
            <person name="Zhao K."/>
            <person name="Won S.Y."/>
            <person name="Oh T.-J."/>
            <person name="Yu Y."/>
            <person name="Kim N.-H."/>
            <person name="Lee O.R."/>
            <person name="Lee T.-H."/>
            <person name="Bashyal P."/>
            <person name="Kim T.-S."/>
            <person name="Lee W.-H."/>
            <person name="Kawkins C."/>
            <person name="Kim C.-K."/>
            <person name="Kim J.S."/>
            <person name="Ahn B.O."/>
            <person name="Rhee S.Y."/>
            <person name="Sohng J.K."/>
        </authorList>
    </citation>
    <scope>NUCLEOTIDE SEQUENCE</scope>
    <source>
        <tissue evidence="3">Leaf</tissue>
    </source>
</reference>
<keyword evidence="2" id="KW-0472">Membrane</keyword>
<evidence type="ECO:0000313" key="4">
    <source>
        <dbReference type="Proteomes" id="UP000634136"/>
    </source>
</evidence>
<proteinExistence type="predicted"/>
<protein>
    <submittedName>
        <fullName evidence="3">Uncharacterized protein</fullName>
    </submittedName>
</protein>
<evidence type="ECO:0000313" key="3">
    <source>
        <dbReference type="EMBL" id="KAF7806952.1"/>
    </source>
</evidence>